<sequence length="436" mass="45570">MIETTTLAALYIALLVGLSLLGFHVAAVMAMLGVIGALLTFGPAVVMNIGGLAWSTSNDYLLVALPMFVLMGELLLRSGITDRLYNALSAWVRGVPGGLLHSNIFASAIFSATSGSSVATAATIGSVAMPNMTERGYNERLALGSIAAGGTLGILIPPSINLMIYGAITNTSVGRLFAAGVVPGVLMTILFSAVIVVWTRFDRASAGRGGTPAPMRERLVLLVDLLPILLIFAVVMGSLYSGFATATEAAALGTVAATGLAAARGRLNRAMLAEAFRSTIKVTGMVTLLIVAAFFLNFVLGLIGIPQAVAQWVDTVSTGPLMTLLLLICLYLVLGCFMETLSMLITTLPIVTPIVLQQGIDPVWFGIFVVIMCELSLVTPPVGMNLFVVQGIRKPGSDVRDVVLGAIPFALCMLVLVGLLIAAPVLATWLPDMLYG</sequence>
<evidence type="ECO:0000313" key="9">
    <source>
        <dbReference type="EMBL" id="SFT06904.1"/>
    </source>
</evidence>
<organism evidence="9 10">
    <name type="scientific">Alloyangia pacifica</name>
    <dbReference type="NCBI Taxonomy" id="311180"/>
    <lineage>
        <taxon>Bacteria</taxon>
        <taxon>Pseudomonadati</taxon>
        <taxon>Pseudomonadota</taxon>
        <taxon>Alphaproteobacteria</taxon>
        <taxon>Rhodobacterales</taxon>
        <taxon>Roseobacteraceae</taxon>
        <taxon>Alloyangia</taxon>
    </lineage>
</organism>
<dbReference type="STRING" id="311180.SAMN04488050_109154"/>
<comment type="subcellular location">
    <subcellularLocation>
        <location evidence="1 7">Cell inner membrane</location>
        <topology evidence="1 7">Multi-pass membrane protein</topology>
    </subcellularLocation>
</comment>
<feature type="transmembrane region" description="Helical" evidence="7">
    <location>
        <begin position="7"/>
        <end position="26"/>
    </location>
</feature>
<feature type="transmembrane region" description="Helical" evidence="7">
    <location>
        <begin position="363"/>
        <end position="382"/>
    </location>
</feature>
<accession>A0A1I6UZT4</accession>
<evidence type="ECO:0000256" key="4">
    <source>
        <dbReference type="ARBA" id="ARBA00022692"/>
    </source>
</evidence>
<proteinExistence type="inferred from homology"/>
<feature type="transmembrane region" description="Helical" evidence="7">
    <location>
        <begin position="176"/>
        <end position="198"/>
    </location>
</feature>
<dbReference type="GO" id="GO:0022857">
    <property type="term" value="F:transmembrane transporter activity"/>
    <property type="evidence" value="ECO:0007669"/>
    <property type="project" value="UniProtKB-UniRule"/>
</dbReference>
<feature type="transmembrane region" description="Helical" evidence="7">
    <location>
        <begin position="219"/>
        <end position="240"/>
    </location>
</feature>
<evidence type="ECO:0000313" key="10">
    <source>
        <dbReference type="Proteomes" id="UP000199392"/>
    </source>
</evidence>
<dbReference type="PANTHER" id="PTHR33362">
    <property type="entry name" value="SIALIC ACID TRAP TRANSPORTER PERMEASE PROTEIN SIAT-RELATED"/>
    <property type="match status" value="1"/>
</dbReference>
<dbReference type="Proteomes" id="UP000199392">
    <property type="component" value="Unassembled WGS sequence"/>
</dbReference>
<feature type="transmembrane region" description="Helical" evidence="7">
    <location>
        <begin position="402"/>
        <end position="430"/>
    </location>
</feature>
<dbReference type="AlphaFoldDB" id="A0A1I6UZT4"/>
<comment type="similarity">
    <text evidence="7">Belongs to the TRAP transporter large permease family.</text>
</comment>
<evidence type="ECO:0000259" key="8">
    <source>
        <dbReference type="Pfam" id="PF06808"/>
    </source>
</evidence>
<keyword evidence="7" id="KW-0813">Transport</keyword>
<feature type="transmembrane region" description="Helical" evidence="7">
    <location>
        <begin position="246"/>
        <end position="263"/>
    </location>
</feature>
<feature type="transmembrane region" description="Helical" evidence="7">
    <location>
        <begin position="141"/>
        <end position="164"/>
    </location>
</feature>
<dbReference type="RefSeq" id="WP_092429440.1">
    <property type="nucleotide sequence ID" value="NZ_FNCL01000014.1"/>
</dbReference>
<keyword evidence="3 7" id="KW-0997">Cell inner membrane</keyword>
<gene>
    <name evidence="9" type="ORF">SAMN04488050_109154</name>
</gene>
<dbReference type="PANTHER" id="PTHR33362:SF5">
    <property type="entry name" value="C4-DICARBOXYLATE TRAP TRANSPORTER LARGE PERMEASE PROTEIN DCTM"/>
    <property type="match status" value="1"/>
</dbReference>
<dbReference type="NCBIfam" id="TIGR00786">
    <property type="entry name" value="dctM"/>
    <property type="match status" value="1"/>
</dbReference>
<evidence type="ECO:0000256" key="2">
    <source>
        <dbReference type="ARBA" id="ARBA00022475"/>
    </source>
</evidence>
<keyword evidence="2" id="KW-1003">Cell membrane</keyword>
<reference evidence="10" key="1">
    <citation type="submission" date="2016-10" db="EMBL/GenBank/DDBJ databases">
        <authorList>
            <person name="Varghese N."/>
            <person name="Submissions S."/>
        </authorList>
    </citation>
    <scope>NUCLEOTIDE SEQUENCE [LARGE SCALE GENOMIC DNA]</scope>
    <source>
        <strain evidence="10">DSM 26894</strain>
    </source>
</reference>
<evidence type="ECO:0000256" key="1">
    <source>
        <dbReference type="ARBA" id="ARBA00004429"/>
    </source>
</evidence>
<dbReference type="PIRSF" id="PIRSF006066">
    <property type="entry name" value="HI0050"/>
    <property type="match status" value="1"/>
</dbReference>
<evidence type="ECO:0000256" key="5">
    <source>
        <dbReference type="ARBA" id="ARBA00022989"/>
    </source>
</evidence>
<feature type="transmembrane region" description="Helical" evidence="7">
    <location>
        <begin position="32"/>
        <end position="53"/>
    </location>
</feature>
<protein>
    <recommendedName>
        <fullName evidence="7">TRAP transporter large permease protein</fullName>
    </recommendedName>
</protein>
<comment type="subunit">
    <text evidence="7">The complex comprises the extracytoplasmic solute receptor protein and the two transmembrane proteins.</text>
</comment>
<dbReference type="OrthoDB" id="9790209at2"/>
<feature type="transmembrane region" description="Helical" evidence="7">
    <location>
        <begin position="100"/>
        <end position="129"/>
    </location>
</feature>
<keyword evidence="6 7" id="KW-0472">Membrane</keyword>
<dbReference type="InterPro" id="IPR010656">
    <property type="entry name" value="DctM"/>
</dbReference>
<evidence type="ECO:0000256" key="6">
    <source>
        <dbReference type="ARBA" id="ARBA00023136"/>
    </source>
</evidence>
<feature type="transmembrane region" description="Helical" evidence="7">
    <location>
        <begin position="60"/>
        <end position="80"/>
    </location>
</feature>
<keyword evidence="5 7" id="KW-1133">Transmembrane helix</keyword>
<keyword evidence="4 7" id="KW-0812">Transmembrane</keyword>
<name>A0A1I6UZT4_9RHOB</name>
<feature type="transmembrane region" description="Helical" evidence="7">
    <location>
        <begin position="325"/>
        <end position="351"/>
    </location>
</feature>
<comment type="function">
    <text evidence="7">Part of the tripartite ATP-independent periplasmic (TRAP) transport system.</text>
</comment>
<dbReference type="EMBL" id="FOZW01000009">
    <property type="protein sequence ID" value="SFT06904.1"/>
    <property type="molecule type" value="Genomic_DNA"/>
</dbReference>
<evidence type="ECO:0000256" key="3">
    <source>
        <dbReference type="ARBA" id="ARBA00022519"/>
    </source>
</evidence>
<feature type="transmembrane region" description="Helical" evidence="7">
    <location>
        <begin position="284"/>
        <end position="305"/>
    </location>
</feature>
<dbReference type="GO" id="GO:0005886">
    <property type="term" value="C:plasma membrane"/>
    <property type="evidence" value="ECO:0007669"/>
    <property type="project" value="UniProtKB-SubCell"/>
</dbReference>
<evidence type="ECO:0000256" key="7">
    <source>
        <dbReference type="RuleBase" id="RU369079"/>
    </source>
</evidence>
<dbReference type="Pfam" id="PF06808">
    <property type="entry name" value="DctM"/>
    <property type="match status" value="1"/>
</dbReference>
<keyword evidence="10" id="KW-1185">Reference proteome</keyword>
<feature type="domain" description="TRAP C4-dicarboxylate transport system permease DctM subunit" evidence="8">
    <location>
        <begin position="13"/>
        <end position="424"/>
    </location>
</feature>
<dbReference type="InterPro" id="IPR004681">
    <property type="entry name" value="TRAP_DctM"/>
</dbReference>